<protein>
    <submittedName>
        <fullName evidence="1">Uncharacterized protein</fullName>
    </submittedName>
</protein>
<evidence type="ECO:0000313" key="2">
    <source>
        <dbReference type="Proteomes" id="UP000824890"/>
    </source>
</evidence>
<comment type="caution">
    <text evidence="1">The sequence shown here is derived from an EMBL/GenBank/DDBJ whole genome shotgun (WGS) entry which is preliminary data.</text>
</comment>
<proteinExistence type="predicted"/>
<dbReference type="PANTHER" id="PTHR42755:SF1">
    <property type="entry name" value="3-DEOXY-D-MANNO-OCTULOSONIC ACID TRANSFERASE, MITOCHONDRIAL-RELATED"/>
    <property type="match status" value="1"/>
</dbReference>
<accession>A0ABQ8A5A9</accession>
<gene>
    <name evidence="1" type="ORF">HID58_050134</name>
</gene>
<organism evidence="1 2">
    <name type="scientific">Brassica napus</name>
    <name type="common">Rape</name>
    <dbReference type="NCBI Taxonomy" id="3708"/>
    <lineage>
        <taxon>Eukaryota</taxon>
        <taxon>Viridiplantae</taxon>
        <taxon>Streptophyta</taxon>
        <taxon>Embryophyta</taxon>
        <taxon>Tracheophyta</taxon>
        <taxon>Spermatophyta</taxon>
        <taxon>Magnoliopsida</taxon>
        <taxon>eudicotyledons</taxon>
        <taxon>Gunneridae</taxon>
        <taxon>Pentapetalae</taxon>
        <taxon>rosids</taxon>
        <taxon>malvids</taxon>
        <taxon>Brassicales</taxon>
        <taxon>Brassicaceae</taxon>
        <taxon>Brassiceae</taxon>
        <taxon>Brassica</taxon>
    </lineage>
</organism>
<evidence type="ECO:0000313" key="1">
    <source>
        <dbReference type="EMBL" id="KAH0887705.1"/>
    </source>
</evidence>
<keyword evidence="2" id="KW-1185">Reference proteome</keyword>
<dbReference type="PANTHER" id="PTHR42755">
    <property type="entry name" value="3-DEOXY-MANNO-OCTULOSONATE CYTIDYLYLTRANSFERASE"/>
    <property type="match status" value="1"/>
</dbReference>
<dbReference type="InterPro" id="IPR039901">
    <property type="entry name" value="Kdotransferase"/>
</dbReference>
<reference evidence="1 2" key="1">
    <citation type="submission" date="2021-05" db="EMBL/GenBank/DDBJ databases">
        <title>Genome Assembly of Synthetic Allotetraploid Brassica napus Reveals Homoeologous Exchanges between Subgenomes.</title>
        <authorList>
            <person name="Davis J.T."/>
        </authorList>
    </citation>
    <scope>NUCLEOTIDE SEQUENCE [LARGE SCALE GENOMIC DNA]</scope>
    <source>
        <strain evidence="2">cv. Da-Ae</strain>
        <tissue evidence="1">Seedling</tissue>
    </source>
</reference>
<dbReference type="EMBL" id="JAGKQM010000013">
    <property type="protein sequence ID" value="KAH0887705.1"/>
    <property type="molecule type" value="Genomic_DNA"/>
</dbReference>
<sequence length="160" mass="18037">MIYVGSGYSNWANVGPYWLENNLLIQWPYTDSKQYDVLAVIYGDFGAVAGWCGGVMELGVLMIQSFKLQRLTVHSPRSYYAGHFFHMAKAMQHGNPLSITQVSTKLELKEAIINLLLSNPEILEANQRASKEAYESLSSCIVSSIWNLLSLHIFTRELNC</sequence>
<dbReference type="Proteomes" id="UP000824890">
    <property type="component" value="Unassembled WGS sequence"/>
</dbReference>
<name>A0ABQ8A5A9_BRANA</name>